<evidence type="ECO:0000313" key="8">
    <source>
        <dbReference type="Proteomes" id="UP000007799"/>
    </source>
</evidence>
<dbReference type="eggNOG" id="KOG3736">
    <property type="taxonomic scope" value="Eukaryota"/>
</dbReference>
<feature type="domain" description="Ricin B lectin" evidence="6">
    <location>
        <begin position="676"/>
        <end position="794"/>
    </location>
</feature>
<dbReference type="RefSeq" id="XP_004989290.1">
    <property type="nucleotide sequence ID" value="XM_004989233.1"/>
</dbReference>
<dbReference type="Gene3D" id="3.90.550.10">
    <property type="entry name" value="Spore Coat Polysaccharide Biosynthesis Protein SpsA, Chain A"/>
    <property type="match status" value="1"/>
</dbReference>
<dbReference type="Pfam" id="PF00652">
    <property type="entry name" value="Ricin_B_lectin"/>
    <property type="match status" value="1"/>
</dbReference>
<dbReference type="SUPFAM" id="SSF50370">
    <property type="entry name" value="Ricin B-like lectins"/>
    <property type="match status" value="2"/>
</dbReference>
<keyword evidence="3" id="KW-0333">Golgi apparatus</keyword>
<dbReference type="GO" id="GO:0000139">
    <property type="term" value="C:Golgi membrane"/>
    <property type="evidence" value="ECO:0007669"/>
    <property type="project" value="UniProtKB-SubCell"/>
</dbReference>
<evidence type="ECO:0000259" key="6">
    <source>
        <dbReference type="SMART" id="SM00458"/>
    </source>
</evidence>
<keyword evidence="7" id="KW-0808">Transferase</keyword>
<evidence type="ECO:0000313" key="7">
    <source>
        <dbReference type="EMBL" id="EGD79205.1"/>
    </source>
</evidence>
<evidence type="ECO:0000256" key="2">
    <source>
        <dbReference type="ARBA" id="ARBA00022734"/>
    </source>
</evidence>
<keyword evidence="2" id="KW-0430">Lectin</keyword>
<proteinExistence type="predicted"/>
<organism evidence="8">
    <name type="scientific">Salpingoeca rosetta (strain ATCC 50818 / BSB-021)</name>
    <dbReference type="NCBI Taxonomy" id="946362"/>
    <lineage>
        <taxon>Eukaryota</taxon>
        <taxon>Choanoflagellata</taxon>
        <taxon>Craspedida</taxon>
        <taxon>Salpingoecidae</taxon>
        <taxon>Salpingoeca</taxon>
    </lineage>
</organism>
<dbReference type="GO" id="GO:0004653">
    <property type="term" value="F:polypeptide N-acetylgalactosaminyltransferase activity"/>
    <property type="evidence" value="ECO:0007669"/>
    <property type="project" value="TreeGrafter"/>
</dbReference>
<dbReference type="PROSITE" id="PS50231">
    <property type="entry name" value="RICIN_B_LECTIN"/>
    <property type="match status" value="2"/>
</dbReference>
<feature type="region of interest" description="Disordered" evidence="5">
    <location>
        <begin position="25"/>
        <end position="64"/>
    </location>
</feature>
<feature type="domain" description="Ricin B lectin" evidence="6">
    <location>
        <begin position="529"/>
        <end position="659"/>
    </location>
</feature>
<name>F2UNK0_SALR5</name>
<comment type="subcellular location">
    <subcellularLocation>
        <location evidence="1">Golgi apparatus membrane</location>
        <topology evidence="1">Single-pass type II membrane protein</topology>
    </subcellularLocation>
</comment>
<keyword evidence="8" id="KW-1185">Reference proteome</keyword>
<reference evidence="7" key="1">
    <citation type="submission" date="2009-08" db="EMBL/GenBank/DDBJ databases">
        <title>Annotation of Salpingoeca rosetta.</title>
        <authorList>
            <consortium name="The Broad Institute Genome Sequencing Platform"/>
            <person name="Russ C."/>
            <person name="Cuomo C."/>
            <person name="Burger G."/>
            <person name="Gray M.W."/>
            <person name="Holland P.W.H."/>
            <person name="King N."/>
            <person name="Lang F.B.F."/>
            <person name="Roger A.J."/>
            <person name="Ruiz-Trillo I."/>
            <person name="Young S.K."/>
            <person name="Zeng Q."/>
            <person name="Gargeya S."/>
            <person name="Alvarado L."/>
            <person name="Berlin A."/>
            <person name="Chapman S.B."/>
            <person name="Chen Z."/>
            <person name="Freedman E."/>
            <person name="Gellesch M."/>
            <person name="Goldberg J."/>
            <person name="Griggs A."/>
            <person name="Gujja S."/>
            <person name="Heilman E."/>
            <person name="Heiman D."/>
            <person name="Howarth C."/>
            <person name="Mehta T."/>
            <person name="Neiman D."/>
            <person name="Pearson M."/>
            <person name="Roberts A."/>
            <person name="Saif S."/>
            <person name="Shea T."/>
            <person name="Shenoy N."/>
            <person name="Sisk P."/>
            <person name="Stolte C."/>
            <person name="Sykes S."/>
            <person name="White J."/>
            <person name="Yandava C."/>
            <person name="Haas B."/>
            <person name="Nusbaum C."/>
            <person name="Birren B."/>
        </authorList>
    </citation>
    <scope>NUCLEOTIDE SEQUENCE [LARGE SCALE GENOMIC DNA]</scope>
    <source>
        <strain evidence="7">ATCC 50818</strain>
    </source>
</reference>
<feature type="compositionally biased region" description="Low complexity" evidence="5">
    <location>
        <begin position="118"/>
        <end position="134"/>
    </location>
</feature>
<dbReference type="GO" id="GO:0006493">
    <property type="term" value="P:protein O-linked glycosylation"/>
    <property type="evidence" value="ECO:0007669"/>
    <property type="project" value="TreeGrafter"/>
</dbReference>
<feature type="region of interest" description="Disordered" evidence="5">
    <location>
        <begin position="77"/>
        <end position="134"/>
    </location>
</feature>
<dbReference type="GO" id="GO:0030246">
    <property type="term" value="F:carbohydrate binding"/>
    <property type="evidence" value="ECO:0007669"/>
    <property type="project" value="UniProtKB-KW"/>
</dbReference>
<dbReference type="OMA" id="YREFNRF"/>
<dbReference type="OrthoDB" id="416652at2759"/>
<dbReference type="KEGG" id="sre:PTSG_09934"/>
<dbReference type="GeneID" id="16069834"/>
<dbReference type="EMBL" id="GL832984">
    <property type="protein sequence ID" value="EGD79205.1"/>
    <property type="molecule type" value="Genomic_DNA"/>
</dbReference>
<keyword evidence="4" id="KW-1015">Disulfide bond</keyword>
<dbReference type="Pfam" id="PF00535">
    <property type="entry name" value="Glycos_transf_2"/>
    <property type="match status" value="1"/>
</dbReference>
<dbReference type="PANTHER" id="PTHR11675">
    <property type="entry name" value="N-ACETYLGALACTOSAMINYLTRANSFERASE"/>
    <property type="match status" value="1"/>
</dbReference>
<dbReference type="AlphaFoldDB" id="F2UNK0"/>
<dbReference type="InParanoid" id="F2UNK0"/>
<feature type="compositionally biased region" description="Basic and acidic residues" evidence="5">
    <location>
        <begin position="87"/>
        <end position="99"/>
    </location>
</feature>
<dbReference type="InterPro" id="IPR035992">
    <property type="entry name" value="Ricin_B-like_lectins"/>
</dbReference>
<dbReference type="Gene3D" id="2.80.10.50">
    <property type="match status" value="1"/>
</dbReference>
<sequence>MRGARKRELVLLAVVVVVLLGLRTLNNNNNSSSSGSGSSTSTGTGTGDGGSGGNGVVPRGQGDDAPVLEDLRRMQAKQDMLAQQQKLEAENAEKERQLQERQWQAEAEAQLKRKQEEQQQQQQQQQGQQQQRAVAAAAGGGAWWQPVHLELDLPKNIRDDPILNSRESMYRQYGFNLKKSNELPLAHDVPDIRSDECKAITYPRGMPKSSVIIIYYNEPLSTLLRNVVSVLNRTPPELLGEILLIDDNSTLPELQLLPKHLKKLKVPDGMIKLFHRHVHDGIVGARVRGAQEASHPILVFLDSHSEVSPGWIEPLVARIHEDRTRVVVPNIRGIDLDKLDLFPGELWPPAKGSFNWRLTFTIVPANIDRDLVGDGHPHTRPIRSPVMPGGLFAIDKDLFFQLGAYDPEIKYYGAEHVELSFRVWQCGGSMEWIPCSNVGHIYREFNRFSVDPKLKSVNVGYYLDRNDIRVAEVWMDEYKKIFYDFRHLHGKEFGDVSSRRQVREANQCRSFKWYLDNVAYDVFVPDIDATPGQIASKDEAQCLSNNGVKDDGPVTLQSCAPHNDQQQWVVSPRGYIYLNHYPRVTLLCLRVDTIALVGRSDALTFERRGSRLHNKADPSSCLARTPDNRLHLQPCAAQSSDSASTVQTAALQAQVWEFKPAEHAPRRIAAAGVPPGTEVFVMSTGKSGTCLDNMQQQRGVPGLYGCHGGFTQQWVLDTEGHLASATMADAYIGLSLAVRQGACTPDQDDYMWIHKEKRFSPKLQPTHCLTRGKQDDVQILPCDEDSDAQSWSFVAAPKNY</sequence>
<feature type="compositionally biased region" description="Low complexity" evidence="5">
    <location>
        <begin position="25"/>
        <end position="43"/>
    </location>
</feature>
<dbReference type="InterPro" id="IPR001173">
    <property type="entry name" value="Glyco_trans_2-like"/>
</dbReference>
<dbReference type="InterPro" id="IPR000772">
    <property type="entry name" value="Ricin_B_lectin"/>
</dbReference>
<dbReference type="SUPFAM" id="SSF53448">
    <property type="entry name" value="Nucleotide-diphospho-sugar transferases"/>
    <property type="match status" value="1"/>
</dbReference>
<dbReference type="InterPro" id="IPR029044">
    <property type="entry name" value="Nucleotide-diphossugar_trans"/>
</dbReference>
<evidence type="ECO:0000256" key="1">
    <source>
        <dbReference type="ARBA" id="ARBA00004323"/>
    </source>
</evidence>
<dbReference type="PANTHER" id="PTHR11675:SF43">
    <property type="entry name" value="POLYPEPTIDE N-ACETYLGALACTOSAMINYLTRANSFERASE 1"/>
    <property type="match status" value="1"/>
</dbReference>
<feature type="compositionally biased region" description="Gly residues" evidence="5">
    <location>
        <begin position="44"/>
        <end position="55"/>
    </location>
</feature>
<protein>
    <submittedName>
        <fullName evidence="7">Polypeptide N-acetylgalactosaminyltransferase 6</fullName>
    </submittedName>
</protein>
<gene>
    <name evidence="7" type="ORF">PTSG_09934</name>
</gene>
<dbReference type="SMART" id="SM00458">
    <property type="entry name" value="RICIN"/>
    <property type="match status" value="2"/>
</dbReference>
<evidence type="ECO:0000256" key="4">
    <source>
        <dbReference type="ARBA" id="ARBA00023157"/>
    </source>
</evidence>
<evidence type="ECO:0000256" key="5">
    <source>
        <dbReference type="SAM" id="MobiDB-lite"/>
    </source>
</evidence>
<dbReference type="Proteomes" id="UP000007799">
    <property type="component" value="Unassembled WGS sequence"/>
</dbReference>
<evidence type="ECO:0000256" key="3">
    <source>
        <dbReference type="ARBA" id="ARBA00023034"/>
    </source>
</evidence>
<accession>F2UNK0</accession>